<dbReference type="InterPro" id="IPR000055">
    <property type="entry name" value="Restrct_endonuc_typeI_TRD"/>
</dbReference>
<proteinExistence type="inferred from homology"/>
<dbReference type="GO" id="GO:0016787">
    <property type="term" value="F:hydrolase activity"/>
    <property type="evidence" value="ECO:0007669"/>
    <property type="project" value="UniProtKB-KW"/>
</dbReference>
<dbReference type="PANTHER" id="PTHR43140">
    <property type="entry name" value="TYPE-1 RESTRICTION ENZYME ECOKI SPECIFICITY PROTEIN"/>
    <property type="match status" value="1"/>
</dbReference>
<dbReference type="RefSeq" id="WP_273618459.1">
    <property type="nucleotide sequence ID" value="NZ_CP117417.1"/>
</dbReference>
<dbReference type="SUPFAM" id="SSF116734">
    <property type="entry name" value="DNA methylase specificity domain"/>
    <property type="match status" value="2"/>
</dbReference>
<keyword evidence="2" id="KW-0680">Restriction system</keyword>
<sequence>MSGWPTKPLGEVCTFLNGLWTGKKPPFEQAIVFRNTNFRPHGRLDDSDVALLEVETKQLTKRKLLPGDIIIEKSGGGPKQAVGRVAYFDKTGGNFSFSNFTSAARIIDRNEVEPQYLTRFLDWCYVSGMTEGMQSHSTGIRNLDFNAYKAINVPLPPLEEQRRIVAVLDEAFAAIAQATTNAEKNLANARELFAARREQLLRQPPSDWLESPLSELCTIKHGFAFKSEYFSENGDHILLTPGNFFESGGYRDRGQKQKFYDGPVPEDFVLKGGDLLVAMTEQAAGLLGRPIIVPFDGVFLHNQRLGLVQPKPDIEWENEFFFHVFNTCHLRDEVHRTGNGQKVRHTSPTKIGDVVVRFPRSRNDQLAMAEYLSNLWEETELLYDVQASQLVKLALLKQSLLHRAFTGELTAKPELALA</sequence>
<name>A0ABY7U007_9SPHN</name>
<evidence type="ECO:0000256" key="3">
    <source>
        <dbReference type="ARBA" id="ARBA00023125"/>
    </source>
</evidence>
<keyword evidence="5" id="KW-0540">Nuclease</keyword>
<evidence type="ECO:0000313" key="5">
    <source>
        <dbReference type="EMBL" id="WCT78116.1"/>
    </source>
</evidence>
<feature type="domain" description="Type I restriction modification DNA specificity" evidence="4">
    <location>
        <begin position="1"/>
        <end position="177"/>
    </location>
</feature>
<evidence type="ECO:0000313" key="6">
    <source>
        <dbReference type="Proteomes" id="UP001218231"/>
    </source>
</evidence>
<keyword evidence="6" id="KW-1185">Reference proteome</keyword>
<dbReference type="EMBL" id="CP117417">
    <property type="protein sequence ID" value="WCT78116.1"/>
    <property type="molecule type" value="Genomic_DNA"/>
</dbReference>
<evidence type="ECO:0000259" key="4">
    <source>
        <dbReference type="Pfam" id="PF01420"/>
    </source>
</evidence>
<keyword evidence="5" id="KW-0378">Hydrolase</keyword>
<evidence type="ECO:0000256" key="1">
    <source>
        <dbReference type="ARBA" id="ARBA00010923"/>
    </source>
</evidence>
<feature type="domain" description="Type I restriction modification DNA specificity" evidence="4">
    <location>
        <begin position="205"/>
        <end position="381"/>
    </location>
</feature>
<dbReference type="Pfam" id="PF01420">
    <property type="entry name" value="Methylase_S"/>
    <property type="match status" value="2"/>
</dbReference>
<dbReference type="PANTHER" id="PTHR43140:SF1">
    <property type="entry name" value="TYPE I RESTRICTION ENZYME ECOKI SPECIFICITY SUBUNIT"/>
    <property type="match status" value="1"/>
</dbReference>
<dbReference type="GO" id="GO:0004519">
    <property type="term" value="F:endonuclease activity"/>
    <property type="evidence" value="ECO:0007669"/>
    <property type="project" value="UniProtKB-KW"/>
</dbReference>
<dbReference type="Proteomes" id="UP001218231">
    <property type="component" value="Chromosome"/>
</dbReference>
<dbReference type="Gene3D" id="3.90.220.20">
    <property type="entry name" value="DNA methylase specificity domains"/>
    <property type="match status" value="2"/>
</dbReference>
<dbReference type="EC" id="3.1.21.-" evidence="5"/>
<gene>
    <name evidence="5" type="ORF">PQ457_03840</name>
</gene>
<keyword evidence="3" id="KW-0238">DNA-binding</keyword>
<dbReference type="InterPro" id="IPR044946">
    <property type="entry name" value="Restrct_endonuc_typeI_TRD_sf"/>
</dbReference>
<accession>A0ABY7U007</accession>
<reference evidence="5 6" key="1">
    <citation type="submission" date="2023-02" db="EMBL/GenBank/DDBJ databases">
        <title>Genome sequence of Novosphingobium humi KACC 19094.</title>
        <authorList>
            <person name="Kim S."/>
            <person name="Heo J."/>
            <person name="Kwon S.-W."/>
        </authorList>
    </citation>
    <scope>NUCLEOTIDE SEQUENCE [LARGE SCALE GENOMIC DNA]</scope>
    <source>
        <strain evidence="5 6">KACC 19094</strain>
    </source>
</reference>
<protein>
    <submittedName>
        <fullName evidence="5">Restriction endonuclease subunit S</fullName>
        <ecNumber evidence="5">3.1.21.-</ecNumber>
    </submittedName>
</protein>
<keyword evidence="5" id="KW-0255">Endonuclease</keyword>
<dbReference type="InterPro" id="IPR051212">
    <property type="entry name" value="Type-I_RE_S_subunit"/>
</dbReference>
<organism evidence="5 6">
    <name type="scientific">Novosphingobium humi</name>
    <dbReference type="NCBI Taxonomy" id="2282397"/>
    <lineage>
        <taxon>Bacteria</taxon>
        <taxon>Pseudomonadati</taxon>
        <taxon>Pseudomonadota</taxon>
        <taxon>Alphaproteobacteria</taxon>
        <taxon>Sphingomonadales</taxon>
        <taxon>Sphingomonadaceae</taxon>
        <taxon>Novosphingobium</taxon>
    </lineage>
</organism>
<evidence type="ECO:0000256" key="2">
    <source>
        <dbReference type="ARBA" id="ARBA00022747"/>
    </source>
</evidence>
<dbReference type="CDD" id="cd17278">
    <property type="entry name" value="RMtype1_S_LdeBORF1052P-TRD2-CR2"/>
    <property type="match status" value="1"/>
</dbReference>
<comment type="similarity">
    <text evidence="1">Belongs to the type-I restriction system S methylase family.</text>
</comment>